<feature type="transmembrane region" description="Helical" evidence="1">
    <location>
        <begin position="12"/>
        <end position="31"/>
    </location>
</feature>
<sequence>MEMMSKLTPIEREALFFHLLYSIICVGLLALPLNLAAGVRLFILVILYNIVMPVIGLRHPKERWFDIWLFSLFTSLFQVLPDWFLSAQLGVLVFPEDGLFKIGVVSGYMAGLWTIPFFMIIFFGKAVRDRYSSAVALWAVAGLSLLIFGASEETMWRIPSWYAVNVTMIGHIAVYLIVPEIILGLSVYLAYEFIRVHKCWLKVPAAFLVMQLYTGSLSIFYFLIEEILIPSFS</sequence>
<organism evidence="3 4">
    <name type="scientific">Desulfosarcina widdelii</name>
    <dbReference type="NCBI Taxonomy" id="947919"/>
    <lineage>
        <taxon>Bacteria</taxon>
        <taxon>Pseudomonadati</taxon>
        <taxon>Thermodesulfobacteriota</taxon>
        <taxon>Desulfobacteria</taxon>
        <taxon>Desulfobacterales</taxon>
        <taxon>Desulfosarcinaceae</taxon>
        <taxon>Desulfosarcina</taxon>
    </lineage>
</organism>
<feature type="transmembrane region" description="Helical" evidence="1">
    <location>
        <begin position="131"/>
        <end position="148"/>
    </location>
</feature>
<keyword evidence="1" id="KW-0472">Membrane</keyword>
<evidence type="ECO:0000259" key="2">
    <source>
        <dbReference type="Pfam" id="PF22497"/>
    </source>
</evidence>
<feature type="domain" description="DUF6989" evidence="2">
    <location>
        <begin position="79"/>
        <end position="224"/>
    </location>
</feature>
<feature type="transmembrane region" description="Helical" evidence="1">
    <location>
        <begin position="168"/>
        <end position="191"/>
    </location>
</feature>
<feature type="transmembrane region" description="Helical" evidence="1">
    <location>
        <begin position="203"/>
        <end position="224"/>
    </location>
</feature>
<keyword evidence="1" id="KW-0812">Transmembrane</keyword>
<evidence type="ECO:0000256" key="1">
    <source>
        <dbReference type="SAM" id="Phobius"/>
    </source>
</evidence>
<feature type="transmembrane region" description="Helical" evidence="1">
    <location>
        <begin position="67"/>
        <end position="85"/>
    </location>
</feature>
<keyword evidence="1" id="KW-1133">Transmembrane helix</keyword>
<dbReference type="InterPro" id="IPR054258">
    <property type="entry name" value="DUF6989"/>
</dbReference>
<feature type="transmembrane region" description="Helical" evidence="1">
    <location>
        <begin position="37"/>
        <end position="55"/>
    </location>
</feature>
<keyword evidence="4" id="KW-1185">Reference proteome</keyword>
<proteinExistence type="predicted"/>
<evidence type="ECO:0000313" key="3">
    <source>
        <dbReference type="EMBL" id="BBO74198.1"/>
    </source>
</evidence>
<protein>
    <recommendedName>
        <fullName evidence="2">DUF6989 domain-containing protein</fullName>
    </recommendedName>
</protein>
<dbReference type="EMBL" id="AP021875">
    <property type="protein sequence ID" value="BBO74198.1"/>
    <property type="molecule type" value="Genomic_DNA"/>
</dbReference>
<dbReference type="Pfam" id="PF22497">
    <property type="entry name" value="DUF6989"/>
    <property type="match status" value="1"/>
</dbReference>
<evidence type="ECO:0000313" key="4">
    <source>
        <dbReference type="Proteomes" id="UP000427769"/>
    </source>
</evidence>
<dbReference type="AlphaFoldDB" id="A0A5K7YZZ6"/>
<name>A0A5K7YZZ6_9BACT</name>
<accession>A0A5K7YZZ6</accession>
<dbReference type="KEGG" id="dwd:DSCW_16150"/>
<reference evidence="3 4" key="1">
    <citation type="submission" date="2019-11" db="EMBL/GenBank/DDBJ databases">
        <title>Comparative genomics of hydrocarbon-degrading Desulfosarcina strains.</title>
        <authorList>
            <person name="Watanabe M."/>
            <person name="Kojima H."/>
            <person name="Fukui M."/>
        </authorList>
    </citation>
    <scope>NUCLEOTIDE SEQUENCE [LARGE SCALE GENOMIC DNA]</scope>
    <source>
        <strain evidence="3 4">PP31</strain>
    </source>
</reference>
<gene>
    <name evidence="3" type="ORF">DSCW_16150</name>
</gene>
<dbReference type="Proteomes" id="UP000427769">
    <property type="component" value="Chromosome"/>
</dbReference>
<feature type="transmembrane region" description="Helical" evidence="1">
    <location>
        <begin position="105"/>
        <end position="124"/>
    </location>
</feature>